<name>A0AA37HPD1_9HYPH</name>
<protein>
    <recommendedName>
        <fullName evidence="1">Glycosyltransferase 61 catalytic domain-containing protein</fullName>
    </recommendedName>
</protein>
<reference evidence="2" key="2">
    <citation type="submission" date="2021-08" db="EMBL/GenBank/DDBJ databases">
        <authorList>
            <person name="Tani A."/>
            <person name="Ola A."/>
            <person name="Ogura Y."/>
            <person name="Katsura K."/>
            <person name="Hayashi T."/>
        </authorList>
    </citation>
    <scope>NUCLEOTIDE SEQUENCE</scope>
    <source>
        <strain evidence="2">NBRC 103626</strain>
    </source>
</reference>
<dbReference type="RefSeq" id="WP_238303159.1">
    <property type="nucleotide sequence ID" value="NZ_BPQM01000057.1"/>
</dbReference>
<dbReference type="EMBL" id="BPQM01000057">
    <property type="protein sequence ID" value="GJD79209.1"/>
    <property type="molecule type" value="Genomic_DNA"/>
</dbReference>
<evidence type="ECO:0000313" key="2">
    <source>
        <dbReference type="EMBL" id="GJD79209.1"/>
    </source>
</evidence>
<dbReference type="Proteomes" id="UP001055108">
    <property type="component" value="Unassembled WGS sequence"/>
</dbReference>
<dbReference type="GO" id="GO:0016757">
    <property type="term" value="F:glycosyltransferase activity"/>
    <property type="evidence" value="ECO:0007669"/>
    <property type="project" value="InterPro"/>
</dbReference>
<feature type="domain" description="Glycosyltransferase 61 catalytic" evidence="1">
    <location>
        <begin position="96"/>
        <end position="269"/>
    </location>
</feature>
<organism evidence="2 3">
    <name type="scientific">Methylobacterium gregans</name>
    <dbReference type="NCBI Taxonomy" id="374424"/>
    <lineage>
        <taxon>Bacteria</taxon>
        <taxon>Pseudomonadati</taxon>
        <taxon>Pseudomonadota</taxon>
        <taxon>Alphaproteobacteria</taxon>
        <taxon>Hyphomicrobiales</taxon>
        <taxon>Methylobacteriaceae</taxon>
        <taxon>Methylobacterium</taxon>
    </lineage>
</organism>
<dbReference type="Pfam" id="PF04577">
    <property type="entry name" value="Glyco_transf_61"/>
    <property type="match status" value="1"/>
</dbReference>
<evidence type="ECO:0000313" key="3">
    <source>
        <dbReference type="Proteomes" id="UP001055108"/>
    </source>
</evidence>
<dbReference type="AlphaFoldDB" id="A0AA37HPD1"/>
<keyword evidence="3" id="KW-1185">Reference proteome</keyword>
<gene>
    <name evidence="2" type="ORF">NBEOAGPD_2432</name>
</gene>
<evidence type="ECO:0000259" key="1">
    <source>
        <dbReference type="Pfam" id="PF04577"/>
    </source>
</evidence>
<reference evidence="2" key="1">
    <citation type="journal article" date="2016" name="Front. Microbiol.">
        <title>Genome Sequence of the Piezophilic, Mesophilic Sulfate-Reducing Bacterium Desulfovibrio indicus J2T.</title>
        <authorList>
            <person name="Cao J."/>
            <person name="Maignien L."/>
            <person name="Shao Z."/>
            <person name="Alain K."/>
            <person name="Jebbar M."/>
        </authorList>
    </citation>
    <scope>NUCLEOTIDE SEQUENCE</scope>
    <source>
        <strain evidence="2">NBRC 103626</strain>
    </source>
</reference>
<proteinExistence type="predicted"/>
<sequence length="338" mass="37798">MLSNISASVWGDQIIVPEAPRTEGYQNAHLLPLHDFPDRDPRWGTYDSDGRLIEQAAYKRGPGRQLLGQSQSMEADLEFLYVDAMGIYGGLNLPYYGHYLLSTLPRYWYDLKRSYPGSKIYIHVMEGLAHWFSRPFVLQTMTALGLTLDDFVAIDRPLRIRTLVVPGPAFIEQSQAHAVFSDTGRMIGEALLKKPVPARSEPVYLSKENLKSGIWKTTNESELVGEMRQAGVRIVHPENLELNEQVKIFAEHHTILGFAGSGLHTCLLSGGDHRIIALCPLASVNSNFLLLDRIKNNDSHYLGFPDGLLPAEKLPGFGDVFEIPDVKATARRMLELAT</sequence>
<dbReference type="InterPro" id="IPR049625">
    <property type="entry name" value="Glyco_transf_61_cat"/>
</dbReference>
<accession>A0AA37HPD1</accession>
<comment type="caution">
    <text evidence="2">The sequence shown here is derived from an EMBL/GenBank/DDBJ whole genome shotgun (WGS) entry which is preliminary data.</text>
</comment>